<reference evidence="1" key="2">
    <citation type="journal article" date="2015" name="Data Brief">
        <title>Shoot transcriptome of the giant reed, Arundo donax.</title>
        <authorList>
            <person name="Barrero R.A."/>
            <person name="Guerrero F.D."/>
            <person name="Moolhuijzen P."/>
            <person name="Goolsby J.A."/>
            <person name="Tidwell J."/>
            <person name="Bellgard S.E."/>
            <person name="Bellgard M.I."/>
        </authorList>
    </citation>
    <scope>NUCLEOTIDE SEQUENCE</scope>
    <source>
        <tissue evidence="1">Shoot tissue taken approximately 20 cm above the soil surface</tissue>
    </source>
</reference>
<protein>
    <submittedName>
        <fullName evidence="1">Uncharacterized protein</fullName>
    </submittedName>
</protein>
<proteinExistence type="predicted"/>
<name>A0A0A8ZD45_ARUDO</name>
<sequence>MSHLQLPTWLFPACRSIRYHRIRARNSSIRQHMEDCQQIKTVMVFLFNLIGIRHVIVNMIGEYFMLKEQH</sequence>
<accession>A0A0A8ZD45</accession>
<dbReference type="AlphaFoldDB" id="A0A0A8ZD45"/>
<organism evidence="1">
    <name type="scientific">Arundo donax</name>
    <name type="common">Giant reed</name>
    <name type="synonym">Donax arundinaceus</name>
    <dbReference type="NCBI Taxonomy" id="35708"/>
    <lineage>
        <taxon>Eukaryota</taxon>
        <taxon>Viridiplantae</taxon>
        <taxon>Streptophyta</taxon>
        <taxon>Embryophyta</taxon>
        <taxon>Tracheophyta</taxon>
        <taxon>Spermatophyta</taxon>
        <taxon>Magnoliopsida</taxon>
        <taxon>Liliopsida</taxon>
        <taxon>Poales</taxon>
        <taxon>Poaceae</taxon>
        <taxon>PACMAD clade</taxon>
        <taxon>Arundinoideae</taxon>
        <taxon>Arundineae</taxon>
        <taxon>Arundo</taxon>
    </lineage>
</organism>
<reference evidence="1" key="1">
    <citation type="submission" date="2014-09" db="EMBL/GenBank/DDBJ databases">
        <authorList>
            <person name="Magalhaes I.L.F."/>
            <person name="Oliveira U."/>
            <person name="Santos F.R."/>
            <person name="Vidigal T.H.D.A."/>
            <person name="Brescovit A.D."/>
            <person name="Santos A.J."/>
        </authorList>
    </citation>
    <scope>NUCLEOTIDE SEQUENCE</scope>
    <source>
        <tissue evidence="1">Shoot tissue taken approximately 20 cm above the soil surface</tissue>
    </source>
</reference>
<dbReference type="EMBL" id="GBRH01261169">
    <property type="protein sequence ID" value="JAD36726.1"/>
    <property type="molecule type" value="Transcribed_RNA"/>
</dbReference>
<evidence type="ECO:0000313" key="1">
    <source>
        <dbReference type="EMBL" id="JAD36726.1"/>
    </source>
</evidence>